<name>A0A9P1BVK7_9DINO</name>
<protein>
    <submittedName>
        <fullName evidence="3">5,10-methylenetetrahydrofolate reductase</fullName>
    </submittedName>
</protein>
<dbReference type="Proteomes" id="UP001152797">
    <property type="component" value="Unassembled WGS sequence"/>
</dbReference>
<dbReference type="EMBL" id="CAMXCT030000541">
    <property type="protein sequence ID" value="CAL4767485.1"/>
    <property type="molecule type" value="Genomic_DNA"/>
</dbReference>
<proteinExistence type="predicted"/>
<dbReference type="OrthoDB" id="444346at2759"/>
<evidence type="ECO:0000313" key="2">
    <source>
        <dbReference type="EMBL" id="CAI3980173.1"/>
    </source>
</evidence>
<evidence type="ECO:0000313" key="4">
    <source>
        <dbReference type="Proteomes" id="UP001152797"/>
    </source>
</evidence>
<reference evidence="2" key="1">
    <citation type="submission" date="2022-10" db="EMBL/GenBank/DDBJ databases">
        <authorList>
            <person name="Chen Y."/>
            <person name="Dougan E. K."/>
            <person name="Chan C."/>
            <person name="Rhodes N."/>
            <person name="Thang M."/>
        </authorList>
    </citation>
    <scope>NUCLEOTIDE SEQUENCE</scope>
</reference>
<dbReference type="GO" id="GO:0016491">
    <property type="term" value="F:oxidoreductase activity"/>
    <property type="evidence" value="ECO:0007669"/>
    <property type="project" value="UniProtKB-KW"/>
</dbReference>
<sequence length="462" mass="49962">MGRVLLAPQFLRVRFGRCVRLGACAALPPYLGVRPRGVFWLVRPASTWASPAAGQRWPSAERLQKLGSSLSLEVSPEDRGGRKVCQLLSREHFPPKSCVFVNMVKTTSEHFSNVAETTGALSAAGFDPIPHLPISRLSTVEDFHLTLKMLTQAGAKHLLLVGGNDLPQRLERNELHYRSVADLLKAEIETIKSEGIQSVSLAGLPDSPQWRGWSEKAATKVLVDKARLVLQAGLKVVVATQFCFNPRHLLQWLRDATAALEELQKELGVAHRVSFRIGVPGPTRLRKLRRIADICQVPRDFLHPSMFDMALQGATRVSPRDLEHSFDSLGLGRTQRSATPELRAALFLETCGADGLLGRPELAELLCRDVQAELEAAARPAATDAADAAAASGPSAFVAHEEEAAEDALLPEDILWTAVAAQTGASVDIGVNLYPFGGLADSLSLARALREGKTPGSLTEAA</sequence>
<evidence type="ECO:0000313" key="3">
    <source>
        <dbReference type="EMBL" id="CAL4767485.1"/>
    </source>
</evidence>
<reference evidence="3 4" key="2">
    <citation type="submission" date="2024-05" db="EMBL/GenBank/DDBJ databases">
        <authorList>
            <person name="Chen Y."/>
            <person name="Shah S."/>
            <person name="Dougan E. K."/>
            <person name="Thang M."/>
            <person name="Chan C."/>
        </authorList>
    </citation>
    <scope>NUCLEOTIDE SEQUENCE [LARGE SCALE GENOMIC DNA]</scope>
</reference>
<dbReference type="InterPro" id="IPR029041">
    <property type="entry name" value="FAD-linked_oxidoreductase-like"/>
</dbReference>
<gene>
    <name evidence="2" type="ORF">C1SCF055_LOCUS8075</name>
</gene>
<dbReference type="AlphaFoldDB" id="A0A9P1BVK7"/>
<organism evidence="2">
    <name type="scientific">Cladocopium goreaui</name>
    <dbReference type="NCBI Taxonomy" id="2562237"/>
    <lineage>
        <taxon>Eukaryota</taxon>
        <taxon>Sar</taxon>
        <taxon>Alveolata</taxon>
        <taxon>Dinophyceae</taxon>
        <taxon>Suessiales</taxon>
        <taxon>Symbiodiniaceae</taxon>
        <taxon>Cladocopium</taxon>
    </lineage>
</organism>
<keyword evidence="1" id="KW-0560">Oxidoreductase</keyword>
<dbReference type="Gene3D" id="3.20.20.220">
    <property type="match status" value="1"/>
</dbReference>
<dbReference type="SUPFAM" id="SSF51730">
    <property type="entry name" value="FAD-linked oxidoreductase"/>
    <property type="match status" value="1"/>
</dbReference>
<evidence type="ECO:0000256" key="1">
    <source>
        <dbReference type="ARBA" id="ARBA00023002"/>
    </source>
</evidence>
<dbReference type="EMBL" id="CAMXCT010000541">
    <property type="protein sequence ID" value="CAI3980173.1"/>
    <property type="molecule type" value="Genomic_DNA"/>
</dbReference>
<accession>A0A9P1BVK7</accession>
<comment type="caution">
    <text evidence="2">The sequence shown here is derived from an EMBL/GenBank/DDBJ whole genome shotgun (WGS) entry which is preliminary data.</text>
</comment>
<keyword evidence="4" id="KW-1185">Reference proteome</keyword>
<dbReference type="EMBL" id="CAMXCT020000541">
    <property type="protein sequence ID" value="CAL1133548.1"/>
    <property type="molecule type" value="Genomic_DNA"/>
</dbReference>